<organism evidence="1 2">
    <name type="scientific">Brassica carinata</name>
    <name type="common">Ethiopian mustard</name>
    <name type="synonym">Abyssinian cabbage</name>
    <dbReference type="NCBI Taxonomy" id="52824"/>
    <lineage>
        <taxon>Eukaryota</taxon>
        <taxon>Viridiplantae</taxon>
        <taxon>Streptophyta</taxon>
        <taxon>Embryophyta</taxon>
        <taxon>Tracheophyta</taxon>
        <taxon>Spermatophyta</taxon>
        <taxon>Magnoliopsida</taxon>
        <taxon>eudicotyledons</taxon>
        <taxon>Gunneridae</taxon>
        <taxon>Pentapetalae</taxon>
        <taxon>rosids</taxon>
        <taxon>malvids</taxon>
        <taxon>Brassicales</taxon>
        <taxon>Brassicaceae</taxon>
        <taxon>Brassiceae</taxon>
        <taxon>Brassica</taxon>
    </lineage>
</organism>
<dbReference type="EMBL" id="JAAMPC010001227">
    <property type="protein sequence ID" value="KAG2241200.1"/>
    <property type="molecule type" value="Genomic_DNA"/>
</dbReference>
<dbReference type="PANTHER" id="PTHR11626:SF2">
    <property type="entry name" value="SQUALENE SYNTHASE"/>
    <property type="match status" value="1"/>
</dbReference>
<dbReference type="SUPFAM" id="SSF48576">
    <property type="entry name" value="Terpenoid synthases"/>
    <property type="match status" value="1"/>
</dbReference>
<dbReference type="GO" id="GO:0045338">
    <property type="term" value="P:farnesyl diphosphate metabolic process"/>
    <property type="evidence" value="ECO:0007669"/>
    <property type="project" value="InterPro"/>
</dbReference>
<protein>
    <submittedName>
        <fullName evidence="1">Uncharacterized protein</fullName>
    </submittedName>
</protein>
<sequence>MNKQTKLEKNPELENSRWRIQIDTHRSDSIHRGALFSEIGFSENKMGSLGTFLRYPDDIYPLLKMKRAIERAEKQIPPEPHWAFCYSMLHKVSRSFSLVIQQLGTELRNAVCVFYLVLRALDT</sequence>
<dbReference type="Proteomes" id="UP000886595">
    <property type="component" value="Unassembled WGS sequence"/>
</dbReference>
<feature type="non-terminal residue" evidence="1">
    <location>
        <position position="123"/>
    </location>
</feature>
<dbReference type="GO" id="GO:0005789">
    <property type="term" value="C:endoplasmic reticulum membrane"/>
    <property type="evidence" value="ECO:0007669"/>
    <property type="project" value="TreeGrafter"/>
</dbReference>
<evidence type="ECO:0000313" key="2">
    <source>
        <dbReference type="Proteomes" id="UP000886595"/>
    </source>
</evidence>
<accession>A0A8X7TGH2</accession>
<comment type="caution">
    <text evidence="1">The sequence shown here is derived from an EMBL/GenBank/DDBJ whole genome shotgun (WGS) entry which is preliminary data.</text>
</comment>
<dbReference type="OrthoDB" id="1738808at2759"/>
<reference evidence="1 2" key="1">
    <citation type="submission" date="2020-02" db="EMBL/GenBank/DDBJ databases">
        <authorList>
            <person name="Ma Q."/>
            <person name="Huang Y."/>
            <person name="Song X."/>
            <person name="Pei D."/>
        </authorList>
    </citation>
    <scope>NUCLEOTIDE SEQUENCE [LARGE SCALE GENOMIC DNA]</scope>
    <source>
        <strain evidence="1">Sxm20200214</strain>
        <tissue evidence="1">Leaf</tissue>
    </source>
</reference>
<dbReference type="InterPro" id="IPR008949">
    <property type="entry name" value="Isoprenoid_synthase_dom_sf"/>
</dbReference>
<evidence type="ECO:0000313" key="1">
    <source>
        <dbReference type="EMBL" id="KAG2241200.1"/>
    </source>
</evidence>
<dbReference type="InterPro" id="IPR044844">
    <property type="entry name" value="Trans_IPPS_euk-type"/>
</dbReference>
<dbReference type="Gene3D" id="1.10.600.10">
    <property type="entry name" value="Farnesyl Diphosphate Synthase"/>
    <property type="match status" value="1"/>
</dbReference>
<proteinExistence type="predicted"/>
<dbReference type="PANTHER" id="PTHR11626">
    <property type="entry name" value="FARNESYL-DIPHOSPHATE FARNESYLTRANSFERASE"/>
    <property type="match status" value="1"/>
</dbReference>
<keyword evidence="2" id="KW-1185">Reference proteome</keyword>
<dbReference type="GO" id="GO:0051996">
    <property type="term" value="F:squalene synthase [NAD(P)H] activity"/>
    <property type="evidence" value="ECO:0007669"/>
    <property type="project" value="InterPro"/>
</dbReference>
<dbReference type="AlphaFoldDB" id="A0A8X7TGH2"/>
<name>A0A8X7TGH2_BRACI</name>
<gene>
    <name evidence="1" type="ORF">Bca52824_096818</name>
</gene>